<name>A0A6I1GNM5_9BIFI</name>
<dbReference type="InterPro" id="IPR013974">
    <property type="entry name" value="SAF"/>
</dbReference>
<proteinExistence type="predicted"/>
<feature type="compositionally biased region" description="Low complexity" evidence="1">
    <location>
        <begin position="161"/>
        <end position="170"/>
    </location>
</feature>
<gene>
    <name evidence="4" type="ORF">F7D09_0652</name>
</gene>
<organism evidence="4 5">
    <name type="scientific">Bifidobacterium leontopitheci</name>
    <dbReference type="NCBI Taxonomy" id="2650774"/>
    <lineage>
        <taxon>Bacteria</taxon>
        <taxon>Bacillati</taxon>
        <taxon>Actinomycetota</taxon>
        <taxon>Actinomycetes</taxon>
        <taxon>Bifidobacteriales</taxon>
        <taxon>Bifidobacteriaceae</taxon>
        <taxon>Bifidobacterium</taxon>
    </lineage>
</organism>
<reference evidence="4 5" key="1">
    <citation type="submission" date="2019-09" db="EMBL/GenBank/DDBJ databases">
        <title>Characterization of the phylogenetic diversity of two novel species belonging to the genus Bifidobacterium: Bifidobacterium cebidarum sp. nov. and Bifidobacterium leontopitheci sp. nov.</title>
        <authorList>
            <person name="Lugli G.A."/>
            <person name="Duranti S."/>
            <person name="Milani C."/>
            <person name="Turroni F."/>
            <person name="Ventura M."/>
        </authorList>
    </citation>
    <scope>NUCLEOTIDE SEQUENCE [LARGE SCALE GENOMIC DNA]</scope>
    <source>
        <strain evidence="4 5">LMG 31471</strain>
    </source>
</reference>
<comment type="caution">
    <text evidence="4">The sequence shown here is derived from an EMBL/GenBank/DDBJ whole genome shotgun (WGS) entry which is preliminary data.</text>
</comment>
<evidence type="ECO:0000256" key="1">
    <source>
        <dbReference type="SAM" id="MobiDB-lite"/>
    </source>
</evidence>
<dbReference type="InterPro" id="IPR017585">
    <property type="entry name" value="SAF_FlgA"/>
</dbReference>
<evidence type="ECO:0000259" key="3">
    <source>
        <dbReference type="SMART" id="SM00858"/>
    </source>
</evidence>
<feature type="signal peptide" evidence="2">
    <location>
        <begin position="1"/>
        <end position="26"/>
    </location>
</feature>
<keyword evidence="5" id="KW-1185">Reference proteome</keyword>
<dbReference type="AlphaFoldDB" id="A0A6I1GNM5"/>
<evidence type="ECO:0000256" key="2">
    <source>
        <dbReference type="SAM" id="SignalP"/>
    </source>
</evidence>
<protein>
    <submittedName>
        <fullName evidence="4">Cation transport ATPase</fullName>
    </submittedName>
</protein>
<dbReference type="SMART" id="SM00858">
    <property type="entry name" value="SAF"/>
    <property type="match status" value="1"/>
</dbReference>
<feature type="domain" description="SAF" evidence="3">
    <location>
        <begin position="31"/>
        <end position="93"/>
    </location>
</feature>
<feature type="chain" id="PRO_5026247866" evidence="2">
    <location>
        <begin position="27"/>
        <end position="223"/>
    </location>
</feature>
<sequence length="223" mass="22449">MASLRRTMAALCAGFAVFAVLQAVSASVAMRPVVVTTRAVSRGTLLREADVTVTMMPDWQGWRGVLADAGQAVGNVVQIDVDVGQPLFPSSLGSLPAVPKGHTVVGVQLASSGDQFVAGDLVTLVAGSGCAADAVRERSGMCVLADRAMVMVGGSARDPPDSAGDGNSGSLSGGLAGYGDEDDGTVSLAMPPDDALAVMAAQREGPIMAVEAEATAEAETETD</sequence>
<keyword evidence="2" id="KW-0732">Signal</keyword>
<feature type="region of interest" description="Disordered" evidence="1">
    <location>
        <begin position="155"/>
        <end position="191"/>
    </location>
</feature>
<evidence type="ECO:0000313" key="5">
    <source>
        <dbReference type="Proteomes" id="UP000441772"/>
    </source>
</evidence>
<dbReference type="CDD" id="cd11614">
    <property type="entry name" value="SAF_CpaB_FlgA_like"/>
    <property type="match status" value="1"/>
</dbReference>
<dbReference type="Pfam" id="PF13144">
    <property type="entry name" value="ChapFlgA"/>
    <property type="match status" value="1"/>
</dbReference>
<dbReference type="EMBL" id="WBVT01000006">
    <property type="protein sequence ID" value="KAB7790917.1"/>
    <property type="molecule type" value="Genomic_DNA"/>
</dbReference>
<evidence type="ECO:0000313" key="4">
    <source>
        <dbReference type="EMBL" id="KAB7790917.1"/>
    </source>
</evidence>
<dbReference type="Proteomes" id="UP000441772">
    <property type="component" value="Unassembled WGS sequence"/>
</dbReference>
<accession>A0A6I1GNM5</accession>